<dbReference type="SUPFAM" id="SSF55961">
    <property type="entry name" value="Bet v1-like"/>
    <property type="match status" value="1"/>
</dbReference>
<evidence type="ECO:0008006" key="3">
    <source>
        <dbReference type="Google" id="ProtNLM"/>
    </source>
</evidence>
<sequence>MNSTSTAYGPGDPVLRLRVMAAGLRAGMYAEQRIDLPYDRVWAVASDLRAELPHLVPFLREFRVPPGDGDRVAALAVGMPGLRENFTVRLAPGWCLMQSRLVVGGMAAVPEGDGTRFAVLGATRPIALRPAQWLYGHLLGERRGRAFVRRVAERAQLR</sequence>
<dbReference type="Proteomes" id="UP001458415">
    <property type="component" value="Unassembled WGS sequence"/>
</dbReference>
<name>A0ABV1W1J9_9ACTN</name>
<keyword evidence="2" id="KW-1185">Reference proteome</keyword>
<organism evidence="1 2">
    <name type="scientific">Streptomyces carpinensis</name>
    <dbReference type="NCBI Taxonomy" id="66369"/>
    <lineage>
        <taxon>Bacteria</taxon>
        <taxon>Bacillati</taxon>
        <taxon>Actinomycetota</taxon>
        <taxon>Actinomycetes</taxon>
        <taxon>Kitasatosporales</taxon>
        <taxon>Streptomycetaceae</taxon>
        <taxon>Streptomyces</taxon>
    </lineage>
</organism>
<evidence type="ECO:0000313" key="2">
    <source>
        <dbReference type="Proteomes" id="UP001458415"/>
    </source>
</evidence>
<reference evidence="1 2" key="1">
    <citation type="submission" date="2024-06" db="EMBL/GenBank/DDBJ databases">
        <title>The Natural Products Discovery Center: Release of the First 8490 Sequenced Strains for Exploring Actinobacteria Biosynthetic Diversity.</title>
        <authorList>
            <person name="Kalkreuter E."/>
            <person name="Kautsar S.A."/>
            <person name="Yang D."/>
            <person name="Bader C.D."/>
            <person name="Teijaro C.N."/>
            <person name="Fluegel L."/>
            <person name="Davis C.M."/>
            <person name="Simpson J.R."/>
            <person name="Lauterbach L."/>
            <person name="Steele A.D."/>
            <person name="Gui C."/>
            <person name="Meng S."/>
            <person name="Li G."/>
            <person name="Viehrig K."/>
            <person name="Ye F."/>
            <person name="Su P."/>
            <person name="Kiefer A.F."/>
            <person name="Nichols A."/>
            <person name="Cepeda A.J."/>
            <person name="Yan W."/>
            <person name="Fan B."/>
            <person name="Jiang Y."/>
            <person name="Adhikari A."/>
            <person name="Zheng C.-J."/>
            <person name="Schuster L."/>
            <person name="Cowan T.M."/>
            <person name="Smanski M.J."/>
            <person name="Chevrette M.G."/>
            <person name="De Carvalho L.P.S."/>
            <person name="Shen B."/>
        </authorList>
    </citation>
    <scope>NUCLEOTIDE SEQUENCE [LARGE SCALE GENOMIC DNA]</scope>
    <source>
        <strain evidence="1 2">NPDC000634</strain>
    </source>
</reference>
<dbReference type="RefSeq" id="WP_143668103.1">
    <property type="nucleotide sequence ID" value="NZ_MUBM01000175.1"/>
</dbReference>
<protein>
    <recommendedName>
        <fullName evidence="3">DUF1990 domain-containing protein</fullName>
    </recommendedName>
</protein>
<evidence type="ECO:0000313" key="1">
    <source>
        <dbReference type="EMBL" id="MER6978065.1"/>
    </source>
</evidence>
<proteinExistence type="predicted"/>
<accession>A0ABV1W1J9</accession>
<dbReference type="EMBL" id="JBEPCU010000190">
    <property type="protein sequence ID" value="MER6978065.1"/>
    <property type="molecule type" value="Genomic_DNA"/>
</dbReference>
<comment type="caution">
    <text evidence="1">The sequence shown here is derived from an EMBL/GenBank/DDBJ whole genome shotgun (WGS) entry which is preliminary data.</text>
</comment>
<gene>
    <name evidence="1" type="ORF">ABT317_13855</name>
</gene>